<reference evidence="3 4" key="1">
    <citation type="submission" date="2018-06" db="EMBL/GenBank/DDBJ databases">
        <authorList>
            <consortium name="Pathogen Informatics"/>
            <person name="Doyle S."/>
        </authorList>
    </citation>
    <scope>NUCLEOTIDE SEQUENCE [LARGE SCALE GENOMIC DNA]</scope>
    <source>
        <strain evidence="3 4">NCTC10684</strain>
    </source>
</reference>
<dbReference type="SMART" id="SM00530">
    <property type="entry name" value="HTH_XRE"/>
    <property type="match status" value="1"/>
</dbReference>
<dbReference type="Gene3D" id="1.10.260.40">
    <property type="entry name" value="lambda repressor-like DNA-binding domains"/>
    <property type="match status" value="1"/>
</dbReference>
<dbReference type="SUPFAM" id="SSF51182">
    <property type="entry name" value="RmlC-like cupins"/>
    <property type="match status" value="1"/>
</dbReference>
<dbReference type="Pfam" id="PF07883">
    <property type="entry name" value="Cupin_2"/>
    <property type="match status" value="1"/>
</dbReference>
<dbReference type="EMBL" id="UFSM01000001">
    <property type="protein sequence ID" value="SUU88742.1"/>
    <property type="molecule type" value="Genomic_DNA"/>
</dbReference>
<keyword evidence="1 3" id="KW-0238">DNA-binding</keyword>
<dbReference type="PROSITE" id="PS50943">
    <property type="entry name" value="HTH_CROC1"/>
    <property type="match status" value="1"/>
</dbReference>
<dbReference type="CDD" id="cd02209">
    <property type="entry name" value="cupin_XRE_C"/>
    <property type="match status" value="1"/>
</dbReference>
<dbReference type="Pfam" id="PF01381">
    <property type="entry name" value="HTH_3"/>
    <property type="match status" value="1"/>
</dbReference>
<dbReference type="InterPro" id="IPR010982">
    <property type="entry name" value="Lambda_DNA-bd_dom_sf"/>
</dbReference>
<dbReference type="InterPro" id="IPR014710">
    <property type="entry name" value="RmlC-like_jellyroll"/>
</dbReference>
<sequence>MSEQPNLGDCLRNLRRQHGWTLQDVSHLTGVAVSTLSKVENDQMSLTYDKLLQICGGLGIHVTELLSGDSNKPTARTRRSVTSKTTTLRQLTRNYDYFYLATDLVRKRMVPILANARARTLEQFGPLTSHAGEEFLIVLKGEIEVHTDQYAPVRLKEGESVYIDSTMGHAYLSVGEGDAEMLCVCSGDEPDMEQTLIGLNEEEKVGEEEKIGA</sequence>
<feature type="domain" description="HTH cro/C1-type" evidence="2">
    <location>
        <begin position="11"/>
        <end position="65"/>
    </location>
</feature>
<dbReference type="Proteomes" id="UP000254701">
    <property type="component" value="Unassembled WGS sequence"/>
</dbReference>
<accession>A0A380WK71</accession>
<name>A0A380WK71_AMIAI</name>
<dbReference type="OrthoDB" id="9814751at2"/>
<dbReference type="InterPro" id="IPR050807">
    <property type="entry name" value="TransReg_Diox_bact_type"/>
</dbReference>
<dbReference type="InterPro" id="IPR013096">
    <property type="entry name" value="Cupin_2"/>
</dbReference>
<evidence type="ECO:0000259" key="2">
    <source>
        <dbReference type="PROSITE" id="PS50943"/>
    </source>
</evidence>
<dbReference type="SUPFAM" id="SSF47413">
    <property type="entry name" value="lambda repressor-like DNA-binding domains"/>
    <property type="match status" value="1"/>
</dbReference>
<dbReference type="PANTHER" id="PTHR46797:SF20">
    <property type="entry name" value="BLR4304 PROTEIN"/>
    <property type="match status" value="1"/>
</dbReference>
<dbReference type="GO" id="GO:0005829">
    <property type="term" value="C:cytosol"/>
    <property type="evidence" value="ECO:0007669"/>
    <property type="project" value="TreeGrafter"/>
</dbReference>
<dbReference type="GO" id="GO:0003700">
    <property type="term" value="F:DNA-binding transcription factor activity"/>
    <property type="evidence" value="ECO:0007669"/>
    <property type="project" value="TreeGrafter"/>
</dbReference>
<dbReference type="AlphaFoldDB" id="A0A380WK71"/>
<dbReference type="InterPro" id="IPR011051">
    <property type="entry name" value="RmlC_Cupin_sf"/>
</dbReference>
<dbReference type="GO" id="GO:0003677">
    <property type="term" value="F:DNA binding"/>
    <property type="evidence" value="ECO:0007669"/>
    <property type="project" value="UniProtKB-KW"/>
</dbReference>
<evidence type="ECO:0000256" key="1">
    <source>
        <dbReference type="ARBA" id="ARBA00023125"/>
    </source>
</evidence>
<dbReference type="InterPro" id="IPR001387">
    <property type="entry name" value="Cro/C1-type_HTH"/>
</dbReference>
<organism evidence="3 4">
    <name type="scientific">Aminobacter aminovorans</name>
    <name type="common">Chelatobacter heintzii</name>
    <dbReference type="NCBI Taxonomy" id="83263"/>
    <lineage>
        <taxon>Bacteria</taxon>
        <taxon>Pseudomonadati</taxon>
        <taxon>Pseudomonadota</taxon>
        <taxon>Alphaproteobacteria</taxon>
        <taxon>Hyphomicrobiales</taxon>
        <taxon>Phyllobacteriaceae</taxon>
        <taxon>Aminobacter</taxon>
    </lineage>
</organism>
<dbReference type="PANTHER" id="PTHR46797">
    <property type="entry name" value="HTH-TYPE TRANSCRIPTIONAL REGULATOR"/>
    <property type="match status" value="1"/>
</dbReference>
<evidence type="ECO:0000313" key="4">
    <source>
        <dbReference type="Proteomes" id="UP000254701"/>
    </source>
</evidence>
<dbReference type="Gene3D" id="2.60.120.10">
    <property type="entry name" value="Jelly Rolls"/>
    <property type="match status" value="1"/>
</dbReference>
<proteinExistence type="predicted"/>
<protein>
    <submittedName>
        <fullName evidence="3">DNA-binding transcriptional repressor PuuR</fullName>
    </submittedName>
</protein>
<dbReference type="CDD" id="cd00093">
    <property type="entry name" value="HTH_XRE"/>
    <property type="match status" value="1"/>
</dbReference>
<dbReference type="RefSeq" id="WP_115733699.1">
    <property type="nucleotide sequence ID" value="NZ_BAAAVY010000019.1"/>
</dbReference>
<evidence type="ECO:0000313" key="3">
    <source>
        <dbReference type="EMBL" id="SUU88742.1"/>
    </source>
</evidence>
<gene>
    <name evidence="3" type="ORF">NCTC10684_01970</name>
</gene>